<evidence type="ECO:0000256" key="1">
    <source>
        <dbReference type="ARBA" id="ARBA00008754"/>
    </source>
</evidence>
<dbReference type="NCBIfam" id="NF004051">
    <property type="entry name" value="PRK05571.1"/>
    <property type="match status" value="1"/>
</dbReference>
<dbReference type="PIRSF" id="PIRSF005384">
    <property type="entry name" value="RpiB_LacA_B"/>
    <property type="match status" value="1"/>
</dbReference>
<dbReference type="InterPro" id="IPR003500">
    <property type="entry name" value="RpiB_LacA_LacB"/>
</dbReference>
<comment type="similarity">
    <text evidence="1">Belongs to the LacAB/RpiB family.</text>
</comment>
<dbReference type="NCBIfam" id="TIGR00689">
    <property type="entry name" value="rpiB_lacA_lacB"/>
    <property type="match status" value="1"/>
</dbReference>
<dbReference type="Proteomes" id="UP000176631">
    <property type="component" value="Unassembled WGS sequence"/>
</dbReference>
<sequence length="159" mass="17909">MKIYIASDHAGFELKEKIKNHLKENNYEVEDLGAHVLNKDDDYPDFAFVAAEKVAESKGKSKAILFCGSAEGMCIAANKVRWVRAIAAWTPTTAQLSRERNDANVLCLSGGKTLVPIPGLSLEEAERIVDAWLSTEFSAEERHMRRLKKIEEFEALWQK</sequence>
<dbReference type="Pfam" id="PF02502">
    <property type="entry name" value="LacAB_rpiB"/>
    <property type="match status" value="1"/>
</dbReference>
<protein>
    <recommendedName>
        <fullName evidence="4">Ribose-5-phosphate isomerase</fullName>
    </recommendedName>
</protein>
<evidence type="ECO:0000313" key="3">
    <source>
        <dbReference type="Proteomes" id="UP000176631"/>
    </source>
</evidence>
<dbReference type="AlphaFoldDB" id="A0A1G1W6B9"/>
<dbReference type="GO" id="GO:0019316">
    <property type="term" value="P:D-allose catabolic process"/>
    <property type="evidence" value="ECO:0007669"/>
    <property type="project" value="TreeGrafter"/>
</dbReference>
<accession>A0A1G1W6B9</accession>
<comment type="caution">
    <text evidence="2">The sequence shown here is derived from an EMBL/GenBank/DDBJ whole genome shotgun (WGS) entry which is preliminary data.</text>
</comment>
<dbReference type="PANTHER" id="PTHR30345:SF0">
    <property type="entry name" value="DNA DAMAGE-REPAIR_TOLERATION PROTEIN DRT102"/>
    <property type="match status" value="1"/>
</dbReference>
<dbReference type="GO" id="GO:0004751">
    <property type="term" value="F:ribose-5-phosphate isomerase activity"/>
    <property type="evidence" value="ECO:0007669"/>
    <property type="project" value="TreeGrafter"/>
</dbReference>
<reference evidence="2 3" key="1">
    <citation type="journal article" date="2016" name="Nat. Commun.">
        <title>Thousands of microbial genomes shed light on interconnected biogeochemical processes in an aquifer system.</title>
        <authorList>
            <person name="Anantharaman K."/>
            <person name="Brown C.T."/>
            <person name="Hug L.A."/>
            <person name="Sharon I."/>
            <person name="Castelle C.J."/>
            <person name="Probst A.J."/>
            <person name="Thomas B.C."/>
            <person name="Singh A."/>
            <person name="Wilkins M.J."/>
            <person name="Karaoz U."/>
            <person name="Brodie E.L."/>
            <person name="Williams K.H."/>
            <person name="Hubbard S.S."/>
            <person name="Banfield J.F."/>
        </authorList>
    </citation>
    <scope>NUCLEOTIDE SEQUENCE [LARGE SCALE GENOMIC DNA]</scope>
</reference>
<dbReference type="STRING" id="1802593.A2172_03260"/>
<evidence type="ECO:0000313" key="2">
    <source>
        <dbReference type="EMBL" id="OGY22927.1"/>
    </source>
</evidence>
<dbReference type="EMBL" id="MHCP01000030">
    <property type="protein sequence ID" value="OGY22927.1"/>
    <property type="molecule type" value="Genomic_DNA"/>
</dbReference>
<evidence type="ECO:0008006" key="4">
    <source>
        <dbReference type="Google" id="ProtNLM"/>
    </source>
</evidence>
<dbReference type="InterPro" id="IPR036569">
    <property type="entry name" value="RpiB_LacA_LacB_sf"/>
</dbReference>
<gene>
    <name evidence="2" type="ORF">A2172_03260</name>
</gene>
<proteinExistence type="inferred from homology"/>
<name>A0A1G1W6B9_9BACT</name>
<dbReference type="PANTHER" id="PTHR30345">
    <property type="entry name" value="RIBOSE-5-PHOSPHATE ISOMERASE B"/>
    <property type="match status" value="1"/>
</dbReference>
<dbReference type="GO" id="GO:0009052">
    <property type="term" value="P:pentose-phosphate shunt, non-oxidative branch"/>
    <property type="evidence" value="ECO:0007669"/>
    <property type="project" value="TreeGrafter"/>
</dbReference>
<dbReference type="Gene3D" id="3.40.1400.10">
    <property type="entry name" value="Sugar-phosphate isomerase, RpiB/LacA/LacB"/>
    <property type="match status" value="1"/>
</dbReference>
<dbReference type="SUPFAM" id="SSF89623">
    <property type="entry name" value="Ribose/Galactose isomerase RpiB/AlsB"/>
    <property type="match status" value="1"/>
</dbReference>
<organism evidence="2 3">
    <name type="scientific">Candidatus Woykebacteria bacterium RBG_13_40_15</name>
    <dbReference type="NCBI Taxonomy" id="1802593"/>
    <lineage>
        <taxon>Bacteria</taxon>
        <taxon>Candidatus Woykeibacteriota</taxon>
    </lineage>
</organism>